<dbReference type="InterPro" id="IPR036365">
    <property type="entry name" value="PGBD-like_sf"/>
</dbReference>
<feature type="region of interest" description="Disordered" evidence="1">
    <location>
        <begin position="97"/>
        <end position="123"/>
    </location>
</feature>
<dbReference type="Gene3D" id="1.10.101.10">
    <property type="entry name" value="PGBD-like superfamily/PGBD"/>
    <property type="match status" value="2"/>
</dbReference>
<evidence type="ECO:0000313" key="4">
    <source>
        <dbReference type="EMBL" id="RUT31022.1"/>
    </source>
</evidence>
<keyword evidence="2" id="KW-0812">Transmembrane</keyword>
<feature type="compositionally biased region" description="Low complexity" evidence="1">
    <location>
        <begin position="97"/>
        <end position="116"/>
    </location>
</feature>
<dbReference type="RefSeq" id="WP_127188268.1">
    <property type="nucleotide sequence ID" value="NZ_RZNJ01000003.1"/>
</dbReference>
<evidence type="ECO:0000256" key="2">
    <source>
        <dbReference type="SAM" id="Phobius"/>
    </source>
</evidence>
<evidence type="ECO:0000256" key="1">
    <source>
        <dbReference type="SAM" id="MobiDB-lite"/>
    </source>
</evidence>
<protein>
    <recommendedName>
        <fullName evidence="3">Peptidoglycan binding-like domain-containing protein</fullName>
    </recommendedName>
</protein>
<evidence type="ECO:0000259" key="3">
    <source>
        <dbReference type="Pfam" id="PF01471"/>
    </source>
</evidence>
<proteinExistence type="predicted"/>
<dbReference type="InterPro" id="IPR036366">
    <property type="entry name" value="PGBDSf"/>
</dbReference>
<dbReference type="EMBL" id="RZNJ01000003">
    <property type="protein sequence ID" value="RUT31022.1"/>
    <property type="molecule type" value="Genomic_DNA"/>
</dbReference>
<organism evidence="4 5">
    <name type="scientific">Arsenicitalea aurantiaca</name>
    <dbReference type="NCBI Taxonomy" id="1783274"/>
    <lineage>
        <taxon>Bacteria</taxon>
        <taxon>Pseudomonadati</taxon>
        <taxon>Pseudomonadota</taxon>
        <taxon>Alphaproteobacteria</taxon>
        <taxon>Hyphomicrobiales</taxon>
        <taxon>Devosiaceae</taxon>
        <taxon>Arsenicitalea</taxon>
    </lineage>
</organism>
<dbReference type="Pfam" id="PF01471">
    <property type="entry name" value="PG_binding_1"/>
    <property type="match status" value="2"/>
</dbReference>
<dbReference type="InterPro" id="IPR002477">
    <property type="entry name" value="Peptidoglycan-bd-like"/>
</dbReference>
<reference evidence="4 5" key="1">
    <citation type="journal article" date="2016" name="Int. J. Syst. Evol. Microbiol.">
        <title>Arsenicitalea aurantiaca gen. nov., sp. nov., a new member of the family Hyphomicrobiaceae, isolated from high-arsenic sediment.</title>
        <authorList>
            <person name="Mu Y."/>
            <person name="Zhou L."/>
            <person name="Zeng X.C."/>
            <person name="Liu L."/>
            <person name="Pan Y."/>
            <person name="Chen X."/>
            <person name="Wang J."/>
            <person name="Li S."/>
            <person name="Li W.J."/>
            <person name="Wang Y."/>
        </authorList>
    </citation>
    <scope>NUCLEOTIDE SEQUENCE [LARGE SCALE GENOMIC DNA]</scope>
    <source>
        <strain evidence="4 5">42-50</strain>
    </source>
</reference>
<dbReference type="Proteomes" id="UP000281547">
    <property type="component" value="Unassembled WGS sequence"/>
</dbReference>
<accession>A0A433XAD7</accession>
<dbReference type="AlphaFoldDB" id="A0A433XAD7"/>
<name>A0A433XAD7_9HYPH</name>
<feature type="domain" description="Peptidoglycan binding-like" evidence="3">
    <location>
        <begin position="356"/>
        <end position="409"/>
    </location>
</feature>
<keyword evidence="5" id="KW-1185">Reference proteome</keyword>
<keyword evidence="2" id="KW-0472">Membrane</keyword>
<keyword evidence="2" id="KW-1133">Transmembrane helix</keyword>
<gene>
    <name evidence="4" type="ORF">EMQ25_09080</name>
</gene>
<sequence>MTAATLTHLPLAAGSAVATLAGRAALKALGYYMRAPLTNTAILAMAGLTLTAASNALYFQTGMHPAPFYAPDRVASAAAPATPEALPVLEPVQRTAMPAQPATPAPAVTATQSASADQRPVGNEDVAEVQRKLMALGYFEGTVDGYYGPKTASAIRAFETERGMRPLGALNREVVTAILAATPGQQVAQPAPIRPVEPEVEPAQLMNYAQLTPSVPVPETVPVADSEPPVLRRQMPNSPNEALDIAVSTAGEAIDTIVAAVGQVAGQPAPRPAAAAEPIRPAAPIAEARAPVMPVVPAAQPVATVPVTQASAPSQPMPPRPADAAVAEIVTASVAEPAAMQTLAMTTPPAATDQNVVARVQRGLASLGFLHGKADGVAGEATARAIRNFEVYYNYEVTGQVTPELVDLLTAAGAQI</sequence>
<comment type="caution">
    <text evidence="4">The sequence shown here is derived from an EMBL/GenBank/DDBJ whole genome shotgun (WGS) entry which is preliminary data.</text>
</comment>
<evidence type="ECO:0000313" key="5">
    <source>
        <dbReference type="Proteomes" id="UP000281547"/>
    </source>
</evidence>
<dbReference type="SUPFAM" id="SSF47090">
    <property type="entry name" value="PGBD-like"/>
    <property type="match status" value="2"/>
</dbReference>
<feature type="transmembrane region" description="Helical" evidence="2">
    <location>
        <begin position="37"/>
        <end position="59"/>
    </location>
</feature>
<dbReference type="OrthoDB" id="9816507at2"/>
<feature type="domain" description="Peptidoglycan binding-like" evidence="3">
    <location>
        <begin position="123"/>
        <end position="177"/>
    </location>
</feature>